<dbReference type="Gene3D" id="1.10.3330.10">
    <property type="entry name" value="Oxo-4-hydroxy-4-carboxy-5-ureidoimidazoline decarboxylase"/>
    <property type="match status" value="2"/>
</dbReference>
<sequence>MTSPATTPLDGLNASAVHTAESLLLGCCRSLRWARRLAAHRPYPDVEALLAAADEAGYDLEAMDLHEALAGEPAPHPLGEPRLGTLAAHTALRAAQAAYERKFGHAFVVCLDGCGPRERLDHTLAALRERLGNEPEEEWVVAADELRRLARARLTRLTATGSP</sequence>
<dbReference type="Proteomes" id="UP001501447">
    <property type="component" value="Unassembled WGS sequence"/>
</dbReference>
<feature type="domain" description="Oxo-4-hydroxy-4-carboxy-5-ureidoimidazoline decarboxylase" evidence="7">
    <location>
        <begin position="16"/>
        <end position="73"/>
    </location>
</feature>
<protein>
    <recommendedName>
        <fullName evidence="3">2-oxo-4-hydroxy-4-carboxy-5-ureidoimidazoline decarboxylase</fullName>
        <ecNumber evidence="3">4.1.1.97</ecNumber>
    </recommendedName>
</protein>
<keyword evidence="9" id="KW-1185">Reference proteome</keyword>
<name>A0ABP6D7F6_9ACTN</name>
<organism evidence="8 9">
    <name type="scientific">Streptomyces axinellae</name>
    <dbReference type="NCBI Taxonomy" id="552788"/>
    <lineage>
        <taxon>Bacteria</taxon>
        <taxon>Bacillati</taxon>
        <taxon>Actinomycetota</taxon>
        <taxon>Actinomycetes</taxon>
        <taxon>Kitasatosporales</taxon>
        <taxon>Streptomycetaceae</taxon>
        <taxon>Streptomyces</taxon>
    </lineage>
</organism>
<dbReference type="EC" id="4.1.1.97" evidence="3"/>
<reference evidence="9" key="1">
    <citation type="journal article" date="2019" name="Int. J. Syst. Evol. Microbiol.">
        <title>The Global Catalogue of Microorganisms (GCM) 10K type strain sequencing project: providing services to taxonomists for standard genome sequencing and annotation.</title>
        <authorList>
            <consortium name="The Broad Institute Genomics Platform"/>
            <consortium name="The Broad Institute Genome Sequencing Center for Infectious Disease"/>
            <person name="Wu L."/>
            <person name="Ma J."/>
        </authorList>
    </citation>
    <scope>NUCLEOTIDE SEQUENCE [LARGE SCALE GENOMIC DNA]</scope>
    <source>
        <strain evidence="9">JCM 16373</strain>
    </source>
</reference>
<evidence type="ECO:0000259" key="7">
    <source>
        <dbReference type="Pfam" id="PF09349"/>
    </source>
</evidence>
<proteinExistence type="predicted"/>
<comment type="catalytic activity">
    <reaction evidence="1">
        <text>5-hydroxy-2-oxo-4-ureido-2,5-dihydro-1H-imidazole-5-carboxylate + H(+) = (S)-allantoin + CO2</text>
        <dbReference type="Rhea" id="RHEA:26301"/>
        <dbReference type="ChEBI" id="CHEBI:15378"/>
        <dbReference type="ChEBI" id="CHEBI:15678"/>
        <dbReference type="ChEBI" id="CHEBI:16526"/>
        <dbReference type="ChEBI" id="CHEBI:58639"/>
        <dbReference type="EC" id="4.1.1.97"/>
    </reaction>
</comment>
<dbReference type="PANTHER" id="PTHR43466:SF1">
    <property type="entry name" value="2-OXO-4-HYDROXY-4-CARBOXY-5-UREIDOIMIDAZOLINE DECARBOXYLASE-RELATED"/>
    <property type="match status" value="1"/>
</dbReference>
<dbReference type="SUPFAM" id="SSF158694">
    <property type="entry name" value="UraD-Like"/>
    <property type="match status" value="1"/>
</dbReference>
<evidence type="ECO:0000256" key="3">
    <source>
        <dbReference type="ARBA" id="ARBA00012257"/>
    </source>
</evidence>
<accession>A0ABP6D7F6</accession>
<feature type="domain" description="Oxo-4-hydroxy-4-carboxy-5-ureidoimidazoline decarboxylase" evidence="7">
    <location>
        <begin position="87"/>
        <end position="154"/>
    </location>
</feature>
<dbReference type="InterPro" id="IPR036778">
    <property type="entry name" value="OHCU_decarboxylase_sf"/>
</dbReference>
<dbReference type="PANTHER" id="PTHR43466">
    <property type="entry name" value="2-OXO-4-HYDROXY-4-CARBOXY-5-UREIDOIMIDAZOLINE DECARBOXYLASE-RELATED"/>
    <property type="match status" value="1"/>
</dbReference>
<dbReference type="NCBIfam" id="NF010372">
    <property type="entry name" value="PRK13798.1"/>
    <property type="match status" value="1"/>
</dbReference>
<comment type="caution">
    <text evidence="8">The sequence shown here is derived from an EMBL/GenBank/DDBJ whole genome shotgun (WGS) entry which is preliminary data.</text>
</comment>
<dbReference type="InterPro" id="IPR018020">
    <property type="entry name" value="OHCU_decarboxylase"/>
</dbReference>
<evidence type="ECO:0000313" key="9">
    <source>
        <dbReference type="Proteomes" id="UP001501447"/>
    </source>
</evidence>
<comment type="pathway">
    <text evidence="2">Purine metabolism; urate degradation; (S)-allantoin from urate: step 3/3.</text>
</comment>
<gene>
    <name evidence="8" type="ORF">GCM10009863_60470</name>
</gene>
<evidence type="ECO:0000313" key="8">
    <source>
        <dbReference type="EMBL" id="GAA2635871.1"/>
    </source>
</evidence>
<evidence type="ECO:0000256" key="5">
    <source>
        <dbReference type="ARBA" id="ARBA00022793"/>
    </source>
</evidence>
<evidence type="ECO:0000256" key="1">
    <source>
        <dbReference type="ARBA" id="ARBA00001163"/>
    </source>
</evidence>
<evidence type="ECO:0000256" key="2">
    <source>
        <dbReference type="ARBA" id="ARBA00004754"/>
    </source>
</evidence>
<dbReference type="EMBL" id="BAAARJ010000025">
    <property type="protein sequence ID" value="GAA2635871.1"/>
    <property type="molecule type" value="Genomic_DNA"/>
</dbReference>
<keyword evidence="6" id="KW-0456">Lyase</keyword>
<evidence type="ECO:0000256" key="4">
    <source>
        <dbReference type="ARBA" id="ARBA00022631"/>
    </source>
</evidence>
<dbReference type="Pfam" id="PF09349">
    <property type="entry name" value="OHCU_decarbox"/>
    <property type="match status" value="2"/>
</dbReference>
<evidence type="ECO:0000256" key="6">
    <source>
        <dbReference type="ARBA" id="ARBA00023239"/>
    </source>
</evidence>
<keyword evidence="5" id="KW-0210">Decarboxylase</keyword>
<keyword evidence="4" id="KW-0659">Purine metabolism</keyword>